<dbReference type="InterPro" id="IPR001452">
    <property type="entry name" value="SH3_domain"/>
</dbReference>
<dbReference type="WBParaSite" id="HCON_00014180-00001">
    <property type="protein sequence ID" value="HCON_00014180-00001"/>
    <property type="gene ID" value="HCON_00014180"/>
</dbReference>
<sequence length="290" mass="33341">MGLRSLLAKLLLRQDSSDANNRSQTTPVKEIKPFTTGTMKRSFSATVADELTLPKGSKVKAMYCEDEWLYVHSSDGKHGFVPQTYCTLTVDRKPSRPPKVTKSSTELNRRISRKESDRRRTLAVPPNHFLHKDLHKSSLQRFLDSLPVEKERGRPFNTEALGKATMRHRHIAFRSGDLTVRKGQQVTILNIDDPDWTFVRTAHGREGFVPSYYLDYYSINSRTKRTNPEEQLLLVTEDFYGQHVMDISVKQGEWVRVLSKDPDGWLWVRRLRNGKEGFLPSRIAIVATNV</sequence>
<dbReference type="Proteomes" id="UP000025227">
    <property type="component" value="Unplaced"/>
</dbReference>
<dbReference type="Gene3D" id="2.30.30.40">
    <property type="entry name" value="SH3 Domains"/>
    <property type="match status" value="3"/>
</dbReference>
<name>A0A7I5E5R1_HAECO</name>
<dbReference type="AlphaFoldDB" id="A0A7I5E5R1"/>
<dbReference type="SUPFAM" id="SSF50044">
    <property type="entry name" value="SH3-domain"/>
    <property type="match status" value="3"/>
</dbReference>
<evidence type="ECO:0000259" key="5">
    <source>
        <dbReference type="PROSITE" id="PS50002"/>
    </source>
</evidence>
<evidence type="ECO:0000256" key="4">
    <source>
        <dbReference type="SAM" id="MobiDB-lite"/>
    </source>
</evidence>
<protein>
    <submittedName>
        <fullName evidence="7">SH3 and cysteine-rich domain-containing protein</fullName>
    </submittedName>
</protein>
<evidence type="ECO:0000256" key="2">
    <source>
        <dbReference type="ARBA" id="ARBA00022999"/>
    </source>
</evidence>
<dbReference type="Pfam" id="PF00018">
    <property type="entry name" value="SH3_1"/>
    <property type="match status" value="2"/>
</dbReference>
<dbReference type="InterPro" id="IPR036028">
    <property type="entry name" value="SH3-like_dom_sf"/>
</dbReference>
<accession>A0A7I5E5R1</accession>
<keyword evidence="6" id="KW-1185">Reference proteome</keyword>
<organism evidence="6 7">
    <name type="scientific">Haemonchus contortus</name>
    <name type="common">Barber pole worm</name>
    <dbReference type="NCBI Taxonomy" id="6289"/>
    <lineage>
        <taxon>Eukaryota</taxon>
        <taxon>Metazoa</taxon>
        <taxon>Ecdysozoa</taxon>
        <taxon>Nematoda</taxon>
        <taxon>Chromadorea</taxon>
        <taxon>Rhabditida</taxon>
        <taxon>Rhabditina</taxon>
        <taxon>Rhabditomorpha</taxon>
        <taxon>Strongyloidea</taxon>
        <taxon>Trichostrongylidae</taxon>
        <taxon>Haemonchus</taxon>
    </lineage>
</organism>
<feature type="region of interest" description="Disordered" evidence="4">
    <location>
        <begin position="93"/>
        <end position="120"/>
    </location>
</feature>
<dbReference type="PROSITE" id="PS50002">
    <property type="entry name" value="SH3"/>
    <property type="match status" value="2"/>
</dbReference>
<reference evidence="7" key="1">
    <citation type="submission" date="2020-12" db="UniProtKB">
        <authorList>
            <consortium name="WormBaseParasite"/>
        </authorList>
    </citation>
    <scope>IDENTIFICATION</scope>
    <source>
        <strain evidence="7">MHco3</strain>
    </source>
</reference>
<evidence type="ECO:0000256" key="1">
    <source>
        <dbReference type="ARBA" id="ARBA00022443"/>
    </source>
</evidence>
<evidence type="ECO:0000313" key="6">
    <source>
        <dbReference type="Proteomes" id="UP000025227"/>
    </source>
</evidence>
<dbReference type="OrthoDB" id="9991832at2759"/>
<dbReference type="CDD" id="cd00174">
    <property type="entry name" value="SH3"/>
    <property type="match status" value="1"/>
</dbReference>
<dbReference type="PANTHER" id="PTHR46037">
    <property type="entry name" value="PROTEIN ENHANCER OF SEVENLESS 2B"/>
    <property type="match status" value="1"/>
</dbReference>
<dbReference type="OMA" id="MQHHANL"/>
<dbReference type="SMART" id="SM00326">
    <property type="entry name" value="SH3"/>
    <property type="match status" value="3"/>
</dbReference>
<feature type="domain" description="SH3" evidence="5">
    <location>
        <begin position="228"/>
        <end position="289"/>
    </location>
</feature>
<keyword evidence="1 3" id="KW-0728">SH3 domain</keyword>
<dbReference type="InterPro" id="IPR043539">
    <property type="entry name" value="Grb2-like"/>
</dbReference>
<keyword evidence="2" id="KW-0727">SH2 domain</keyword>
<feature type="compositionally biased region" description="Basic and acidic residues" evidence="4">
    <location>
        <begin position="107"/>
        <end position="120"/>
    </location>
</feature>
<proteinExistence type="predicted"/>
<evidence type="ECO:0000313" key="7">
    <source>
        <dbReference type="WBParaSite" id="HCON_00014180-00001"/>
    </source>
</evidence>
<evidence type="ECO:0000256" key="3">
    <source>
        <dbReference type="PROSITE-ProRule" id="PRU00192"/>
    </source>
</evidence>
<feature type="domain" description="SH3" evidence="5">
    <location>
        <begin position="157"/>
        <end position="219"/>
    </location>
</feature>